<reference evidence="1 2" key="1">
    <citation type="submission" date="2023-01" db="EMBL/GenBank/DDBJ databases">
        <title>Analysis of 21 Apiospora genomes using comparative genomics revels a genus with tremendous synthesis potential of carbohydrate active enzymes and secondary metabolites.</title>
        <authorList>
            <person name="Sorensen T."/>
        </authorList>
    </citation>
    <scope>NUCLEOTIDE SEQUENCE [LARGE SCALE GENOMIC DNA]</scope>
    <source>
        <strain evidence="1 2">CBS 24483</strain>
    </source>
</reference>
<comment type="caution">
    <text evidence="1">The sequence shown here is derived from an EMBL/GenBank/DDBJ whole genome shotgun (WGS) entry which is preliminary data.</text>
</comment>
<organism evidence="1 2">
    <name type="scientific">Apiospora aurea</name>
    <dbReference type="NCBI Taxonomy" id="335848"/>
    <lineage>
        <taxon>Eukaryota</taxon>
        <taxon>Fungi</taxon>
        <taxon>Dikarya</taxon>
        <taxon>Ascomycota</taxon>
        <taxon>Pezizomycotina</taxon>
        <taxon>Sordariomycetes</taxon>
        <taxon>Xylariomycetidae</taxon>
        <taxon>Amphisphaeriales</taxon>
        <taxon>Apiosporaceae</taxon>
        <taxon>Apiospora</taxon>
    </lineage>
</organism>
<evidence type="ECO:0000313" key="1">
    <source>
        <dbReference type="EMBL" id="KAK7967664.1"/>
    </source>
</evidence>
<name>A0ABR1QYG0_9PEZI</name>
<protein>
    <submittedName>
        <fullName evidence="1">NAD-P-binding protein</fullName>
    </submittedName>
</protein>
<evidence type="ECO:0000313" key="2">
    <source>
        <dbReference type="Proteomes" id="UP001391051"/>
    </source>
</evidence>
<keyword evidence="2" id="KW-1185">Reference proteome</keyword>
<sequence>MISIVYNYTYVGIDPAKFYMRGKSIFNSNAVRGFCKVVALFFTKAGASQIAIGAGSDLQGRTSTFQN</sequence>
<accession>A0ABR1QYG0</accession>
<gene>
    <name evidence="1" type="ORF">PG986_001941</name>
</gene>
<dbReference type="Proteomes" id="UP001391051">
    <property type="component" value="Unassembled WGS sequence"/>
</dbReference>
<dbReference type="GeneID" id="92071225"/>
<proteinExistence type="predicted"/>
<dbReference type="RefSeq" id="XP_066707056.1">
    <property type="nucleotide sequence ID" value="XM_066838163.1"/>
</dbReference>
<dbReference type="EMBL" id="JAQQWE010000001">
    <property type="protein sequence ID" value="KAK7967664.1"/>
    <property type="molecule type" value="Genomic_DNA"/>
</dbReference>